<evidence type="ECO:0000313" key="2">
    <source>
        <dbReference type="Proteomes" id="UP000807306"/>
    </source>
</evidence>
<dbReference type="AlphaFoldDB" id="A0A9P6ECS1"/>
<feature type="non-terminal residue" evidence="1">
    <location>
        <position position="1"/>
    </location>
</feature>
<protein>
    <submittedName>
        <fullName evidence="1">Uncharacterized protein</fullName>
    </submittedName>
</protein>
<evidence type="ECO:0000313" key="1">
    <source>
        <dbReference type="EMBL" id="KAF9527048.1"/>
    </source>
</evidence>
<sequence length="204" mass="23767">QWLPDCSILQQRAPGLDWPAHSKSICNQVKRSRQKMNKLFGIVQAKFRLRKDETIYERAWALSRICSNWTRMILCFFLGVFLGHVASLPSDNIGVRYIISSLYRLYLRLNRDQDCYEEYDFGHMGPTVPYINLKNEDVFEGVGLFEGKYVTCLLVVQLTLFKLWMLLDLRDILHGTISLNYDTIQVIQGNPKTRNPIWSARPCS</sequence>
<comment type="caution">
    <text evidence="1">The sequence shown here is derived from an EMBL/GenBank/DDBJ whole genome shotgun (WGS) entry which is preliminary data.</text>
</comment>
<dbReference type="EMBL" id="MU157865">
    <property type="protein sequence ID" value="KAF9527048.1"/>
    <property type="molecule type" value="Genomic_DNA"/>
</dbReference>
<keyword evidence="2" id="KW-1185">Reference proteome</keyword>
<reference evidence="1" key="1">
    <citation type="submission" date="2020-11" db="EMBL/GenBank/DDBJ databases">
        <authorList>
            <consortium name="DOE Joint Genome Institute"/>
            <person name="Ahrendt S."/>
            <person name="Riley R."/>
            <person name="Andreopoulos W."/>
            <person name="Labutti K."/>
            <person name="Pangilinan J."/>
            <person name="Ruiz-Duenas F.J."/>
            <person name="Barrasa J.M."/>
            <person name="Sanchez-Garcia M."/>
            <person name="Camarero S."/>
            <person name="Miyauchi S."/>
            <person name="Serrano A."/>
            <person name="Linde D."/>
            <person name="Babiker R."/>
            <person name="Drula E."/>
            <person name="Ayuso-Fernandez I."/>
            <person name="Pacheco R."/>
            <person name="Padilla G."/>
            <person name="Ferreira P."/>
            <person name="Barriuso J."/>
            <person name="Kellner H."/>
            <person name="Castanera R."/>
            <person name="Alfaro M."/>
            <person name="Ramirez L."/>
            <person name="Pisabarro A.G."/>
            <person name="Kuo A."/>
            <person name="Tritt A."/>
            <person name="Lipzen A."/>
            <person name="He G."/>
            <person name="Yan M."/>
            <person name="Ng V."/>
            <person name="Cullen D."/>
            <person name="Martin F."/>
            <person name="Rosso M.-N."/>
            <person name="Henrissat B."/>
            <person name="Hibbett D."/>
            <person name="Martinez A.T."/>
            <person name="Grigoriev I.V."/>
        </authorList>
    </citation>
    <scope>NUCLEOTIDE SEQUENCE</scope>
    <source>
        <strain evidence="1">CBS 506.95</strain>
    </source>
</reference>
<gene>
    <name evidence="1" type="ORF">CPB83DRAFT_936934</name>
</gene>
<name>A0A9P6ECS1_9AGAR</name>
<dbReference type="Proteomes" id="UP000807306">
    <property type="component" value="Unassembled WGS sequence"/>
</dbReference>
<accession>A0A9P6ECS1</accession>
<proteinExistence type="predicted"/>
<organism evidence="1 2">
    <name type="scientific">Crepidotus variabilis</name>
    <dbReference type="NCBI Taxonomy" id="179855"/>
    <lineage>
        <taxon>Eukaryota</taxon>
        <taxon>Fungi</taxon>
        <taxon>Dikarya</taxon>
        <taxon>Basidiomycota</taxon>
        <taxon>Agaricomycotina</taxon>
        <taxon>Agaricomycetes</taxon>
        <taxon>Agaricomycetidae</taxon>
        <taxon>Agaricales</taxon>
        <taxon>Agaricineae</taxon>
        <taxon>Crepidotaceae</taxon>
        <taxon>Crepidotus</taxon>
    </lineage>
</organism>